<dbReference type="InterPro" id="IPR027417">
    <property type="entry name" value="P-loop_NTPase"/>
</dbReference>
<evidence type="ECO:0000256" key="3">
    <source>
        <dbReference type="ARBA" id="ARBA00022448"/>
    </source>
</evidence>
<dbReference type="InterPro" id="IPR043926">
    <property type="entry name" value="ABCG_dom"/>
</dbReference>
<evidence type="ECO:0000256" key="9">
    <source>
        <dbReference type="SAM" id="Phobius"/>
    </source>
</evidence>
<dbReference type="GO" id="GO:0005886">
    <property type="term" value="C:plasma membrane"/>
    <property type="evidence" value="ECO:0007669"/>
    <property type="project" value="TreeGrafter"/>
</dbReference>
<evidence type="ECO:0000256" key="5">
    <source>
        <dbReference type="ARBA" id="ARBA00022741"/>
    </source>
</evidence>
<proteinExistence type="inferred from homology"/>
<dbReference type="PROSITE" id="PS00211">
    <property type="entry name" value="ABC_TRANSPORTER_1"/>
    <property type="match status" value="1"/>
</dbReference>
<feature type="transmembrane region" description="Helical" evidence="9">
    <location>
        <begin position="662"/>
        <end position="684"/>
    </location>
</feature>
<dbReference type="GO" id="GO:0005524">
    <property type="term" value="F:ATP binding"/>
    <property type="evidence" value="ECO:0007669"/>
    <property type="project" value="UniProtKB-KW"/>
</dbReference>
<feature type="transmembrane region" description="Helical" evidence="9">
    <location>
        <begin position="499"/>
        <end position="519"/>
    </location>
</feature>
<sequence>MSNVSNSSYVWEPVETIQFGSRFTPPKGGESPFQEVEELLGSTQPQQPCTLVWRDLSVHVKLKDGKLKRLVNNVSGIAKPGTLVALMGPSGAGKTTLMSALAYRNPIGTLIDGEIAMNGLPVGDFMHRESGYMHQDELFVDNLTVIEHLSIMARLRMDRRTSALARRRRVNQLLRQLGLYGSRYTRIGGLEGRNTLSGGERKRLAFATELLTDPGLLFCDEPTTGLDSSSAQKLMSLLRASAVQGKTVICTIHQPSSELMALFDKLVFLAEGRIAFAGNASGALSFFESLGYHCPLTYNPTDFFIKVLALTPGSEGASRHAIKSVCDRFAVSDAAKELDMEIHLEFHLMDHEDEAIALTAGLCFIGTAHLTQAGIQDVQGALFIIIAENTFSPMYSVLNMFPEEFPMLTRELKAGLYSTPIYYLARMIALFPGLVIEPTLFTLVVYYIAGLRATAFAFSFTVFLSIIVLNVAIACGSFFSCAFGSMPVAIAYLVPFDYTLMLTSGLFVKLSSIPIYISWIRHLSWVMYSNEAMSILQWDGIQNITCITSGNMTDGPCLSTGDEVLEQYDFRTNQFWTDVIALLILCLGFHLLALIALSSIPIYISWIRHLSWVMYSNEAMSILQWDGIQNITCMTSGNMTDGPCLSTGDEVLEQYDFRTNQFWTDVIALFILCLGFHLLALIALRFRTRRK</sequence>
<dbReference type="InterPro" id="IPR003593">
    <property type="entry name" value="AAA+_ATPase"/>
</dbReference>
<dbReference type="InterPro" id="IPR013525">
    <property type="entry name" value="ABC2_TM"/>
</dbReference>
<dbReference type="PANTHER" id="PTHR48041">
    <property type="entry name" value="ABC TRANSPORTER G FAMILY MEMBER 28"/>
    <property type="match status" value="1"/>
</dbReference>
<keyword evidence="12" id="KW-1185">Reference proteome</keyword>
<accession>A0A194QQY5</accession>
<dbReference type="InterPro" id="IPR017871">
    <property type="entry name" value="ABC_transporter-like_CS"/>
</dbReference>
<name>A0A194QQY5_PAPMA</name>
<protein>
    <submittedName>
        <fullName evidence="11">Protein scarlet</fullName>
    </submittedName>
</protein>
<keyword evidence="8 9" id="KW-0472">Membrane</keyword>
<dbReference type="CDD" id="cd03213">
    <property type="entry name" value="ABCG_EPDR"/>
    <property type="match status" value="1"/>
</dbReference>
<evidence type="ECO:0000256" key="8">
    <source>
        <dbReference type="ARBA" id="ARBA00023136"/>
    </source>
</evidence>
<dbReference type="InParanoid" id="A0A194QQY5"/>
<dbReference type="FunCoup" id="A0A194QQY5">
    <property type="interactions" value="1"/>
</dbReference>
<evidence type="ECO:0000313" key="12">
    <source>
        <dbReference type="Proteomes" id="UP000053240"/>
    </source>
</evidence>
<evidence type="ECO:0000313" key="11">
    <source>
        <dbReference type="EMBL" id="KPJ07918.1"/>
    </source>
</evidence>
<dbReference type="InterPro" id="IPR050352">
    <property type="entry name" value="ABCG_transporters"/>
</dbReference>
<feature type="transmembrane region" description="Helical" evidence="9">
    <location>
        <begin position="456"/>
        <end position="479"/>
    </location>
</feature>
<keyword evidence="6" id="KW-0067">ATP-binding</keyword>
<organism evidence="11 12">
    <name type="scientific">Papilio machaon</name>
    <name type="common">Old World swallowtail butterfly</name>
    <dbReference type="NCBI Taxonomy" id="76193"/>
    <lineage>
        <taxon>Eukaryota</taxon>
        <taxon>Metazoa</taxon>
        <taxon>Ecdysozoa</taxon>
        <taxon>Arthropoda</taxon>
        <taxon>Hexapoda</taxon>
        <taxon>Insecta</taxon>
        <taxon>Pterygota</taxon>
        <taxon>Neoptera</taxon>
        <taxon>Endopterygota</taxon>
        <taxon>Lepidoptera</taxon>
        <taxon>Glossata</taxon>
        <taxon>Ditrysia</taxon>
        <taxon>Papilionoidea</taxon>
        <taxon>Papilionidae</taxon>
        <taxon>Papilioninae</taxon>
        <taxon>Papilio</taxon>
    </lineage>
</organism>
<reference evidence="11 12" key="1">
    <citation type="journal article" date="2015" name="Nat. Commun.">
        <title>Outbred genome sequencing and CRISPR/Cas9 gene editing in butterflies.</title>
        <authorList>
            <person name="Li X."/>
            <person name="Fan D."/>
            <person name="Zhang W."/>
            <person name="Liu G."/>
            <person name="Zhang L."/>
            <person name="Zhao L."/>
            <person name="Fang X."/>
            <person name="Chen L."/>
            <person name="Dong Y."/>
            <person name="Chen Y."/>
            <person name="Ding Y."/>
            <person name="Zhao R."/>
            <person name="Feng M."/>
            <person name="Zhu Y."/>
            <person name="Feng Y."/>
            <person name="Jiang X."/>
            <person name="Zhu D."/>
            <person name="Xiang H."/>
            <person name="Feng X."/>
            <person name="Li S."/>
            <person name="Wang J."/>
            <person name="Zhang G."/>
            <person name="Kronforst M.R."/>
            <person name="Wang W."/>
        </authorList>
    </citation>
    <scope>NUCLEOTIDE SEQUENCE [LARGE SCALE GENOMIC DNA]</scope>
    <source>
        <strain evidence="11">Ya'a_city_454_Pm</strain>
        <tissue evidence="11">Whole body</tissue>
    </source>
</reference>
<dbReference type="SMART" id="SM00382">
    <property type="entry name" value="AAA"/>
    <property type="match status" value="1"/>
</dbReference>
<evidence type="ECO:0000256" key="6">
    <source>
        <dbReference type="ARBA" id="ARBA00022840"/>
    </source>
</evidence>
<dbReference type="GO" id="GO:0016887">
    <property type="term" value="F:ATP hydrolysis activity"/>
    <property type="evidence" value="ECO:0007669"/>
    <property type="project" value="InterPro"/>
</dbReference>
<dbReference type="GO" id="GO:0030659">
    <property type="term" value="C:cytoplasmic vesicle membrane"/>
    <property type="evidence" value="ECO:0007669"/>
    <property type="project" value="TreeGrafter"/>
</dbReference>
<gene>
    <name evidence="11" type="ORF">RR48_12760</name>
</gene>
<dbReference type="Proteomes" id="UP000053240">
    <property type="component" value="Unassembled WGS sequence"/>
</dbReference>
<feature type="domain" description="ABC transporter" evidence="10">
    <location>
        <begin position="53"/>
        <end position="296"/>
    </location>
</feature>
<dbReference type="SUPFAM" id="SSF52540">
    <property type="entry name" value="P-loop containing nucleoside triphosphate hydrolases"/>
    <property type="match status" value="1"/>
</dbReference>
<dbReference type="Gene3D" id="3.40.50.300">
    <property type="entry name" value="P-loop containing nucleotide triphosphate hydrolases"/>
    <property type="match status" value="1"/>
</dbReference>
<keyword evidence="3" id="KW-0813">Transport</keyword>
<dbReference type="EMBL" id="KQ461175">
    <property type="protein sequence ID" value="KPJ07918.1"/>
    <property type="molecule type" value="Genomic_DNA"/>
</dbReference>
<keyword evidence="5" id="KW-0547">Nucleotide-binding</keyword>
<dbReference type="PANTHER" id="PTHR48041:SF139">
    <property type="entry name" value="PROTEIN SCARLET"/>
    <property type="match status" value="1"/>
</dbReference>
<evidence type="ECO:0000259" key="10">
    <source>
        <dbReference type="PROSITE" id="PS50893"/>
    </source>
</evidence>
<feature type="transmembrane region" description="Helical" evidence="9">
    <location>
        <begin position="423"/>
        <end position="449"/>
    </location>
</feature>
<dbReference type="AlphaFoldDB" id="A0A194QQY5"/>
<evidence type="ECO:0000256" key="2">
    <source>
        <dbReference type="ARBA" id="ARBA00005814"/>
    </source>
</evidence>
<dbReference type="Pfam" id="PF01061">
    <property type="entry name" value="ABC2_membrane"/>
    <property type="match status" value="1"/>
</dbReference>
<dbReference type="InterPro" id="IPR003439">
    <property type="entry name" value="ABC_transporter-like_ATP-bd"/>
</dbReference>
<keyword evidence="4 9" id="KW-0812">Transmembrane</keyword>
<comment type="similarity">
    <text evidence="2">Belongs to the ABC transporter superfamily. ABCG family. Eye pigment precursor importer (TC 3.A.1.204) subfamily.</text>
</comment>
<dbReference type="Pfam" id="PF19055">
    <property type="entry name" value="ABC2_membrane_7"/>
    <property type="match status" value="1"/>
</dbReference>
<evidence type="ECO:0000256" key="7">
    <source>
        <dbReference type="ARBA" id="ARBA00022989"/>
    </source>
</evidence>
<keyword evidence="7 9" id="KW-1133">Transmembrane helix</keyword>
<feature type="transmembrane region" description="Helical" evidence="9">
    <location>
        <begin position="579"/>
        <end position="604"/>
    </location>
</feature>
<dbReference type="PROSITE" id="PS50893">
    <property type="entry name" value="ABC_TRANSPORTER_2"/>
    <property type="match status" value="1"/>
</dbReference>
<comment type="subcellular location">
    <subcellularLocation>
        <location evidence="1">Membrane</location>
        <topology evidence="1">Multi-pass membrane protein</topology>
    </subcellularLocation>
</comment>
<dbReference type="GO" id="GO:0140359">
    <property type="term" value="F:ABC-type transporter activity"/>
    <property type="evidence" value="ECO:0007669"/>
    <property type="project" value="InterPro"/>
</dbReference>
<dbReference type="Pfam" id="PF00005">
    <property type="entry name" value="ABC_tran"/>
    <property type="match status" value="1"/>
</dbReference>
<evidence type="ECO:0000256" key="4">
    <source>
        <dbReference type="ARBA" id="ARBA00022692"/>
    </source>
</evidence>
<evidence type="ECO:0000256" key="1">
    <source>
        <dbReference type="ARBA" id="ARBA00004141"/>
    </source>
</evidence>